<proteinExistence type="evidence at transcript level"/>
<dbReference type="EMBL" id="DQ519118">
    <property type="protein sequence ID" value="ABU42144.1"/>
    <property type="molecule type" value="mRNA"/>
</dbReference>
<protein>
    <submittedName>
        <fullName evidence="2">Erythrocyte membrane protein</fullName>
    </submittedName>
</protein>
<evidence type="ECO:0000313" key="2">
    <source>
        <dbReference type="EMBL" id="ABU42144.1"/>
    </source>
</evidence>
<accession>A7RCT0</accession>
<gene>
    <name evidence="2" type="primary">var</name>
</gene>
<feature type="non-terminal residue" evidence="2">
    <location>
        <position position="1"/>
    </location>
</feature>
<feature type="region of interest" description="Disordered" evidence="1">
    <location>
        <begin position="98"/>
        <end position="126"/>
    </location>
</feature>
<name>A7RCT0_PLAFA</name>
<evidence type="ECO:0000256" key="1">
    <source>
        <dbReference type="SAM" id="MobiDB-lite"/>
    </source>
</evidence>
<reference evidence="2" key="1">
    <citation type="journal article" date="2007" name="Mol. Microbiol.">
        <title>Differential var gene expression in the organs of patients dying of falciparum malaria.</title>
        <authorList>
            <person name="Montgomery J."/>
            <person name="Mphande F.A."/>
            <person name="Berriman M."/>
            <person name="Pain A."/>
            <person name="Rogerson S.J."/>
            <person name="Taylor T.E."/>
            <person name="Molyneux M.E."/>
            <person name="Craig A."/>
        </authorList>
    </citation>
    <scope>NUCLEOTIDE SEQUENCE</scope>
</reference>
<sequence>ARSFADIGRRAARMPHSFFCPFLEPGHTSSAHSSNHGTAHRHHRDCVLLSIPRTSAHFLSPFLEPSHTSSVHSSNHGMAHTLHHDYVLLSIPRTTVRSAGPIPSSAHSSNQCRCKDEEGKNTDQVPTYFDYVPQY</sequence>
<dbReference type="AlphaFoldDB" id="A7RCT0"/>
<organism evidence="2">
    <name type="scientific">Plasmodium falciparum</name>
    <name type="common">malaria parasite P. falciparum</name>
    <dbReference type="NCBI Taxonomy" id="5833"/>
    <lineage>
        <taxon>Eukaryota</taxon>
        <taxon>Sar</taxon>
        <taxon>Alveolata</taxon>
        <taxon>Apicomplexa</taxon>
        <taxon>Aconoidasida</taxon>
        <taxon>Haemosporida</taxon>
        <taxon>Plasmodiidae</taxon>
        <taxon>Plasmodium</taxon>
        <taxon>Plasmodium (Laverania)</taxon>
    </lineage>
</organism>
<feature type="non-terminal residue" evidence="2">
    <location>
        <position position="135"/>
    </location>
</feature>